<organism evidence="2 3">
    <name type="scientific">Thelephora terrestris</name>
    <dbReference type="NCBI Taxonomy" id="56493"/>
    <lineage>
        <taxon>Eukaryota</taxon>
        <taxon>Fungi</taxon>
        <taxon>Dikarya</taxon>
        <taxon>Basidiomycota</taxon>
        <taxon>Agaricomycotina</taxon>
        <taxon>Agaricomycetes</taxon>
        <taxon>Thelephorales</taxon>
        <taxon>Thelephoraceae</taxon>
        <taxon>Thelephora</taxon>
    </lineage>
</organism>
<keyword evidence="3" id="KW-1185">Reference proteome</keyword>
<gene>
    <name evidence="2" type="ORF">BJ322DRAFT_312292</name>
</gene>
<evidence type="ECO:0000313" key="2">
    <source>
        <dbReference type="EMBL" id="KAF9780114.1"/>
    </source>
</evidence>
<evidence type="ECO:0000256" key="1">
    <source>
        <dbReference type="SAM" id="MobiDB-lite"/>
    </source>
</evidence>
<reference evidence="2" key="1">
    <citation type="journal article" date="2020" name="Nat. Commun.">
        <title>Large-scale genome sequencing of mycorrhizal fungi provides insights into the early evolution of symbiotic traits.</title>
        <authorList>
            <person name="Miyauchi S."/>
            <person name="Kiss E."/>
            <person name="Kuo A."/>
            <person name="Drula E."/>
            <person name="Kohler A."/>
            <person name="Sanchez-Garcia M."/>
            <person name="Morin E."/>
            <person name="Andreopoulos B."/>
            <person name="Barry K.W."/>
            <person name="Bonito G."/>
            <person name="Buee M."/>
            <person name="Carver A."/>
            <person name="Chen C."/>
            <person name="Cichocki N."/>
            <person name="Clum A."/>
            <person name="Culley D."/>
            <person name="Crous P.W."/>
            <person name="Fauchery L."/>
            <person name="Girlanda M."/>
            <person name="Hayes R.D."/>
            <person name="Keri Z."/>
            <person name="LaButti K."/>
            <person name="Lipzen A."/>
            <person name="Lombard V."/>
            <person name="Magnuson J."/>
            <person name="Maillard F."/>
            <person name="Murat C."/>
            <person name="Nolan M."/>
            <person name="Ohm R.A."/>
            <person name="Pangilinan J."/>
            <person name="Pereira M.F."/>
            <person name="Perotto S."/>
            <person name="Peter M."/>
            <person name="Pfister S."/>
            <person name="Riley R."/>
            <person name="Sitrit Y."/>
            <person name="Stielow J.B."/>
            <person name="Szollosi G."/>
            <person name="Zifcakova L."/>
            <person name="Stursova M."/>
            <person name="Spatafora J.W."/>
            <person name="Tedersoo L."/>
            <person name="Vaario L.M."/>
            <person name="Yamada A."/>
            <person name="Yan M."/>
            <person name="Wang P."/>
            <person name="Xu J."/>
            <person name="Bruns T."/>
            <person name="Baldrian P."/>
            <person name="Vilgalys R."/>
            <person name="Dunand C."/>
            <person name="Henrissat B."/>
            <person name="Grigoriev I.V."/>
            <person name="Hibbett D."/>
            <person name="Nagy L.G."/>
            <person name="Martin F.M."/>
        </authorList>
    </citation>
    <scope>NUCLEOTIDE SEQUENCE</scope>
    <source>
        <strain evidence="2">UH-Tt-Lm1</strain>
    </source>
</reference>
<accession>A0A9P6H7Y3</accession>
<reference evidence="2" key="2">
    <citation type="submission" date="2020-11" db="EMBL/GenBank/DDBJ databases">
        <authorList>
            <consortium name="DOE Joint Genome Institute"/>
            <person name="Kuo A."/>
            <person name="Miyauchi S."/>
            <person name="Kiss E."/>
            <person name="Drula E."/>
            <person name="Kohler A."/>
            <person name="Sanchez-Garcia M."/>
            <person name="Andreopoulos B."/>
            <person name="Barry K.W."/>
            <person name="Bonito G."/>
            <person name="Buee M."/>
            <person name="Carver A."/>
            <person name="Chen C."/>
            <person name="Cichocki N."/>
            <person name="Clum A."/>
            <person name="Culley D."/>
            <person name="Crous P.W."/>
            <person name="Fauchery L."/>
            <person name="Girlanda M."/>
            <person name="Hayes R."/>
            <person name="Keri Z."/>
            <person name="Labutti K."/>
            <person name="Lipzen A."/>
            <person name="Lombard V."/>
            <person name="Magnuson J."/>
            <person name="Maillard F."/>
            <person name="Morin E."/>
            <person name="Murat C."/>
            <person name="Nolan M."/>
            <person name="Ohm R."/>
            <person name="Pangilinan J."/>
            <person name="Pereira M."/>
            <person name="Perotto S."/>
            <person name="Peter M."/>
            <person name="Riley R."/>
            <person name="Sitrit Y."/>
            <person name="Stielow B."/>
            <person name="Szollosi G."/>
            <person name="Zifcakova L."/>
            <person name="Stursova M."/>
            <person name="Spatafora J.W."/>
            <person name="Tedersoo L."/>
            <person name="Vaario L.-M."/>
            <person name="Yamada A."/>
            <person name="Yan M."/>
            <person name="Wang P."/>
            <person name="Xu J."/>
            <person name="Bruns T."/>
            <person name="Baldrian P."/>
            <person name="Vilgalys R."/>
            <person name="Henrissat B."/>
            <person name="Grigoriev I.V."/>
            <person name="Hibbett D."/>
            <person name="Nagy L.G."/>
            <person name="Martin F.M."/>
        </authorList>
    </citation>
    <scope>NUCLEOTIDE SEQUENCE</scope>
    <source>
        <strain evidence="2">UH-Tt-Lm1</strain>
    </source>
</reference>
<dbReference type="OrthoDB" id="10340444at2759"/>
<feature type="region of interest" description="Disordered" evidence="1">
    <location>
        <begin position="1"/>
        <end position="67"/>
    </location>
</feature>
<sequence length="241" mass="26987">MRSASSETSSSSSSSSPPPARRSRASTMSLSVSAVSTTRGTISRMSSSESSVGSESTPTPRHQRQKKRVIQLVFPYAPAVVSDPYKIASEAEPLKSMPLCLVPNDATRQLPPILHLGWPIDEDKLLEWCAIEGFQRSTTDINGHWVFDYTETVTGALLYFAQRSGAKTFKPYIQLTCHTREPVIIALTSNYTLDRELDGRRPEIFALGSLLRREGFLTKDSLVAKWYIDFKEWQWVATRPK</sequence>
<dbReference type="EMBL" id="WIUZ02000017">
    <property type="protein sequence ID" value="KAF9780114.1"/>
    <property type="molecule type" value="Genomic_DNA"/>
</dbReference>
<feature type="compositionally biased region" description="Polar residues" evidence="1">
    <location>
        <begin position="30"/>
        <end position="41"/>
    </location>
</feature>
<name>A0A9P6H7Y3_9AGAM</name>
<evidence type="ECO:0000313" key="3">
    <source>
        <dbReference type="Proteomes" id="UP000736335"/>
    </source>
</evidence>
<protein>
    <submittedName>
        <fullName evidence="2">Uncharacterized protein</fullName>
    </submittedName>
</protein>
<feature type="compositionally biased region" description="Low complexity" evidence="1">
    <location>
        <begin position="43"/>
        <end position="56"/>
    </location>
</feature>
<proteinExistence type="predicted"/>
<feature type="compositionally biased region" description="Low complexity" evidence="1">
    <location>
        <begin position="1"/>
        <end position="15"/>
    </location>
</feature>
<comment type="caution">
    <text evidence="2">The sequence shown here is derived from an EMBL/GenBank/DDBJ whole genome shotgun (WGS) entry which is preliminary data.</text>
</comment>
<dbReference type="Proteomes" id="UP000736335">
    <property type="component" value="Unassembled WGS sequence"/>
</dbReference>
<dbReference type="AlphaFoldDB" id="A0A9P6H7Y3"/>